<dbReference type="InterPro" id="IPR000719">
    <property type="entry name" value="Prot_kinase_dom"/>
</dbReference>
<dbReference type="Gene3D" id="3.30.200.20">
    <property type="entry name" value="Phosphorylase Kinase, domain 1"/>
    <property type="match status" value="1"/>
</dbReference>
<dbReference type="InterPro" id="IPR008271">
    <property type="entry name" value="Ser/Thr_kinase_AS"/>
</dbReference>
<evidence type="ECO:0000256" key="3">
    <source>
        <dbReference type="ARBA" id="ARBA00022777"/>
    </source>
</evidence>
<dbReference type="SUPFAM" id="SSF56112">
    <property type="entry name" value="Protein kinase-like (PK-like)"/>
    <property type="match status" value="1"/>
</dbReference>
<feature type="region of interest" description="Disordered" evidence="6">
    <location>
        <begin position="250"/>
        <end position="298"/>
    </location>
</feature>
<dbReference type="Proteomes" id="UP001369736">
    <property type="component" value="Unassembled WGS sequence"/>
</dbReference>
<dbReference type="PANTHER" id="PTHR43289:SF34">
    <property type="entry name" value="SERINE_THREONINE-PROTEIN KINASE YBDM-RELATED"/>
    <property type="match status" value="1"/>
</dbReference>
<dbReference type="PANTHER" id="PTHR43289">
    <property type="entry name" value="MITOGEN-ACTIVATED PROTEIN KINASE KINASE KINASE 20-RELATED"/>
    <property type="match status" value="1"/>
</dbReference>
<dbReference type="PROSITE" id="PS00107">
    <property type="entry name" value="PROTEIN_KINASE_ATP"/>
    <property type="match status" value="1"/>
</dbReference>
<proteinExistence type="predicted"/>
<gene>
    <name evidence="9" type="ORF">WCD58_19795</name>
</gene>
<feature type="domain" description="Protein kinase" evidence="8">
    <location>
        <begin position="321"/>
        <end position="577"/>
    </location>
</feature>
<evidence type="ECO:0000256" key="1">
    <source>
        <dbReference type="ARBA" id="ARBA00022679"/>
    </source>
</evidence>
<evidence type="ECO:0000256" key="6">
    <source>
        <dbReference type="SAM" id="MobiDB-lite"/>
    </source>
</evidence>
<keyword evidence="7" id="KW-0472">Membrane</keyword>
<organism evidence="9 10">
    <name type="scientific">Actinomycetospora flava</name>
    <dbReference type="NCBI Taxonomy" id="3129232"/>
    <lineage>
        <taxon>Bacteria</taxon>
        <taxon>Bacillati</taxon>
        <taxon>Actinomycetota</taxon>
        <taxon>Actinomycetes</taxon>
        <taxon>Pseudonocardiales</taxon>
        <taxon>Pseudonocardiaceae</taxon>
        <taxon>Actinomycetospora</taxon>
    </lineage>
</organism>
<feature type="compositionally biased region" description="Pro residues" evidence="6">
    <location>
        <begin position="261"/>
        <end position="275"/>
    </location>
</feature>
<feature type="transmembrane region" description="Helical" evidence="7">
    <location>
        <begin position="12"/>
        <end position="29"/>
    </location>
</feature>
<dbReference type="InterPro" id="IPR017441">
    <property type="entry name" value="Protein_kinase_ATP_BS"/>
</dbReference>
<evidence type="ECO:0000256" key="5">
    <source>
        <dbReference type="PROSITE-ProRule" id="PRU10141"/>
    </source>
</evidence>
<evidence type="ECO:0000256" key="7">
    <source>
        <dbReference type="SAM" id="Phobius"/>
    </source>
</evidence>
<dbReference type="SMART" id="SM00220">
    <property type="entry name" value="S_TKc"/>
    <property type="match status" value="1"/>
</dbReference>
<evidence type="ECO:0000313" key="9">
    <source>
        <dbReference type="EMBL" id="MEJ2863418.1"/>
    </source>
</evidence>
<keyword evidence="3 9" id="KW-0418">Kinase</keyword>
<reference evidence="9 10" key="1">
    <citation type="submission" date="2024-03" db="EMBL/GenBank/DDBJ databases">
        <title>Actinomycetospora sp. OC33-EN07, a novel actinomycete isolated from wild orchid (Aerides multiflora).</title>
        <authorList>
            <person name="Suriyachadkun C."/>
        </authorList>
    </citation>
    <scope>NUCLEOTIDE SEQUENCE [LARGE SCALE GENOMIC DNA]</scope>
    <source>
        <strain evidence="9 10">OC33-EN07</strain>
    </source>
</reference>
<sequence length="600" mass="62542">MGLAELGPGMPVLVVVVAGVLTALAMAPLHRRAARQRRTAMLVDRVVTDRIARLTGAERRRARRHLHRAADLPVPRAVGLTLLTAVVTTAVGALTVSLVADELGSGRRLAVRGLIARLGDLGFPAPTASGPTITVVGLVLLAVLCLAVAGLYVGGLDVERRRAMPVTRPWPASRGKATLVLGLLLGLALVLAGGSLAVPGVGLGAALFLLAHGVVTRIQRPRACREAPVVPEALRAARLPAVKERRLLRARRNKEEQPELPASPPSAPAPVPAAPAPRVGRSVPSRSAPLPPAVGPSTRLVDMAAPEQPLTPHDPRSVGDYALTGRLGSGGMGTVYLGHRAGTHGVVAIKVLAPHLLDDVDARTRFLREGQTLQKVTGDYTARVYSVGFDGSMPYIVMERLDGPSLHAFVAASGAVTDGEMLTRTAIALARALAALHADGITHRDLKPGNVLLTSAGPKVVDFGIARVVGQTHHTPAGNMVGTPGYMAPEQVTGNGAGPATDVWAWACCVVFAARGDHLFDGDNILDIARRILDGPGPEAFAAVHRLSPRLVPVLRRATAQEVGDRPRDGAALLRLLDRSGATAVASPTGWDRLVGGGVR</sequence>
<evidence type="ECO:0000256" key="4">
    <source>
        <dbReference type="ARBA" id="ARBA00022840"/>
    </source>
</evidence>
<evidence type="ECO:0000256" key="2">
    <source>
        <dbReference type="ARBA" id="ARBA00022741"/>
    </source>
</evidence>
<protein>
    <submittedName>
        <fullName evidence="9">Serine/threonine-protein kinase</fullName>
        <ecNumber evidence="9">2.7.11.1</ecNumber>
    </submittedName>
</protein>
<dbReference type="CDD" id="cd14014">
    <property type="entry name" value="STKc_PknB_like"/>
    <property type="match status" value="1"/>
</dbReference>
<feature type="transmembrane region" description="Helical" evidence="7">
    <location>
        <begin position="77"/>
        <end position="100"/>
    </location>
</feature>
<dbReference type="GO" id="GO:0004674">
    <property type="term" value="F:protein serine/threonine kinase activity"/>
    <property type="evidence" value="ECO:0007669"/>
    <property type="project" value="UniProtKB-EC"/>
</dbReference>
<keyword evidence="7" id="KW-1133">Transmembrane helix</keyword>
<dbReference type="PROSITE" id="PS00108">
    <property type="entry name" value="PROTEIN_KINASE_ST"/>
    <property type="match status" value="1"/>
</dbReference>
<dbReference type="InterPro" id="IPR011009">
    <property type="entry name" value="Kinase-like_dom_sf"/>
</dbReference>
<dbReference type="PROSITE" id="PS50011">
    <property type="entry name" value="PROTEIN_KINASE_DOM"/>
    <property type="match status" value="1"/>
</dbReference>
<evidence type="ECO:0000259" key="8">
    <source>
        <dbReference type="PROSITE" id="PS50011"/>
    </source>
</evidence>
<feature type="transmembrane region" description="Helical" evidence="7">
    <location>
        <begin position="177"/>
        <end position="210"/>
    </location>
</feature>
<accession>A0ABU8M7W7</accession>
<name>A0ABU8M7W7_9PSEU</name>
<keyword evidence="4 5" id="KW-0067">ATP-binding</keyword>
<dbReference type="EMBL" id="JBBEGM010000008">
    <property type="protein sequence ID" value="MEJ2863418.1"/>
    <property type="molecule type" value="Genomic_DNA"/>
</dbReference>
<evidence type="ECO:0000313" key="10">
    <source>
        <dbReference type="Proteomes" id="UP001369736"/>
    </source>
</evidence>
<keyword evidence="7" id="KW-0812">Transmembrane</keyword>
<keyword evidence="10" id="KW-1185">Reference proteome</keyword>
<keyword evidence="2 5" id="KW-0547">Nucleotide-binding</keyword>
<feature type="transmembrane region" description="Helical" evidence="7">
    <location>
        <begin position="133"/>
        <end position="156"/>
    </location>
</feature>
<comment type="caution">
    <text evidence="9">The sequence shown here is derived from an EMBL/GenBank/DDBJ whole genome shotgun (WGS) entry which is preliminary data.</text>
</comment>
<dbReference type="EC" id="2.7.11.1" evidence="9"/>
<dbReference type="Pfam" id="PF00069">
    <property type="entry name" value="Pkinase"/>
    <property type="match status" value="1"/>
</dbReference>
<feature type="binding site" evidence="5">
    <location>
        <position position="350"/>
    </location>
    <ligand>
        <name>ATP</name>
        <dbReference type="ChEBI" id="CHEBI:30616"/>
    </ligand>
</feature>
<dbReference type="RefSeq" id="WP_337704781.1">
    <property type="nucleotide sequence ID" value="NZ_JBBEGM010000008.1"/>
</dbReference>
<keyword evidence="1 9" id="KW-0808">Transferase</keyword>
<dbReference type="Gene3D" id="1.10.510.10">
    <property type="entry name" value="Transferase(Phosphotransferase) domain 1"/>
    <property type="match status" value="1"/>
</dbReference>